<dbReference type="AlphaFoldDB" id="A0A7Y9E2E2"/>
<dbReference type="InterPro" id="IPR011051">
    <property type="entry name" value="RmlC_Cupin_sf"/>
</dbReference>
<dbReference type="GO" id="GO:0051213">
    <property type="term" value="F:dioxygenase activity"/>
    <property type="evidence" value="ECO:0007669"/>
    <property type="project" value="UniProtKB-KW"/>
</dbReference>
<evidence type="ECO:0000313" key="2">
    <source>
        <dbReference type="EMBL" id="NYD39869.1"/>
    </source>
</evidence>
<dbReference type="Proteomes" id="UP000535890">
    <property type="component" value="Unassembled WGS sequence"/>
</dbReference>
<comment type="caution">
    <text evidence="2">The sequence shown here is derived from an EMBL/GenBank/DDBJ whole genome shotgun (WGS) entry which is preliminary data.</text>
</comment>
<keyword evidence="2" id="KW-0223">Dioxygenase</keyword>
<gene>
    <name evidence="2" type="ORF">BJ983_005971</name>
</gene>
<keyword evidence="3" id="KW-1185">Reference proteome</keyword>
<reference evidence="2 3" key="1">
    <citation type="submission" date="2020-07" db="EMBL/GenBank/DDBJ databases">
        <title>Sequencing the genomes of 1000 actinobacteria strains.</title>
        <authorList>
            <person name="Klenk H.-P."/>
        </authorList>
    </citation>
    <scope>NUCLEOTIDE SEQUENCE [LARGE SCALE GENOMIC DNA]</scope>
    <source>
        <strain evidence="2 3">DSM 45772</strain>
    </source>
</reference>
<dbReference type="InterPro" id="IPR014710">
    <property type="entry name" value="RmlC-like_jellyroll"/>
</dbReference>
<dbReference type="InterPro" id="IPR013096">
    <property type="entry name" value="Cupin_2"/>
</dbReference>
<dbReference type="SUPFAM" id="SSF51182">
    <property type="entry name" value="RmlC-like cupins"/>
    <property type="match status" value="1"/>
</dbReference>
<evidence type="ECO:0000259" key="1">
    <source>
        <dbReference type="Pfam" id="PF07883"/>
    </source>
</evidence>
<dbReference type="Pfam" id="PF07883">
    <property type="entry name" value="Cupin_2"/>
    <property type="match status" value="1"/>
</dbReference>
<keyword evidence="2" id="KW-0560">Oxidoreductase</keyword>
<dbReference type="Gene3D" id="2.60.120.10">
    <property type="entry name" value="Jelly Rolls"/>
    <property type="match status" value="1"/>
</dbReference>
<feature type="domain" description="Cupin type-2" evidence="1">
    <location>
        <begin position="44"/>
        <end position="108"/>
    </location>
</feature>
<name>A0A7Y9E2E2_9PSEU</name>
<dbReference type="EMBL" id="JACCBN010000001">
    <property type="protein sequence ID" value="NYD39869.1"/>
    <property type="molecule type" value="Genomic_DNA"/>
</dbReference>
<organism evidence="2 3">
    <name type="scientific">Actinomycetospora corticicola</name>
    <dbReference type="NCBI Taxonomy" id="663602"/>
    <lineage>
        <taxon>Bacteria</taxon>
        <taxon>Bacillati</taxon>
        <taxon>Actinomycetota</taxon>
        <taxon>Actinomycetes</taxon>
        <taxon>Pseudonocardiales</taxon>
        <taxon>Pseudonocardiaceae</taxon>
        <taxon>Actinomycetospora</taxon>
    </lineage>
</organism>
<dbReference type="RefSeq" id="WP_179797133.1">
    <property type="nucleotide sequence ID" value="NZ_BAABHP010000002.1"/>
</dbReference>
<proteinExistence type="predicted"/>
<accession>A0A7Y9E2E2</accession>
<evidence type="ECO:0000313" key="3">
    <source>
        <dbReference type="Proteomes" id="UP000535890"/>
    </source>
</evidence>
<protein>
    <submittedName>
        <fullName evidence="2">Quercetin dioxygenase-like cupin family protein</fullName>
    </submittedName>
</protein>
<sequence>MSLLTAAVDQSWETWDDPVRGRLRWCLLDDGTDPAPHAITTGVIDLELGDWLGRHRHAATELYFVVSGTAHVALAGEETTVHAGTHVRLPGGIEHGLSAGDGPARVLFSFPTTAFADVVYRFRDDPTA</sequence>